<keyword evidence="8 12" id="KW-0472">Membrane</keyword>
<feature type="transmembrane region" description="Helical" evidence="12">
    <location>
        <begin position="1002"/>
        <end position="1022"/>
    </location>
</feature>
<evidence type="ECO:0000313" key="15">
    <source>
        <dbReference type="EMBL" id="KAK0754407.1"/>
    </source>
</evidence>
<evidence type="ECO:0000256" key="12">
    <source>
        <dbReference type="SAM" id="Phobius"/>
    </source>
</evidence>
<dbReference type="PROSITE" id="PS50893">
    <property type="entry name" value="ABC_TRANSPORTER_2"/>
    <property type="match status" value="2"/>
</dbReference>
<evidence type="ECO:0000256" key="3">
    <source>
        <dbReference type="ARBA" id="ARBA00022448"/>
    </source>
</evidence>
<dbReference type="InterPro" id="IPR044746">
    <property type="entry name" value="ABCC_6TM_D1"/>
</dbReference>
<feature type="transmembrane region" description="Helical" evidence="12">
    <location>
        <begin position="521"/>
        <end position="542"/>
    </location>
</feature>
<comment type="subcellular location">
    <subcellularLocation>
        <location evidence="1">Membrane</location>
        <topology evidence="1">Multi-pass membrane protein</topology>
    </subcellularLocation>
</comment>
<dbReference type="Proteomes" id="UP001172155">
    <property type="component" value="Unassembled WGS sequence"/>
</dbReference>
<dbReference type="CDD" id="cd03250">
    <property type="entry name" value="ABCC_MRP_domain1"/>
    <property type="match status" value="1"/>
</dbReference>
<feature type="domain" description="ABC transmembrane type-1" evidence="14">
    <location>
        <begin position="889"/>
        <end position="1165"/>
    </location>
</feature>
<gene>
    <name evidence="15" type="ORF">B0T18DRAFT_36249</name>
</gene>
<feature type="transmembrane region" description="Helical" evidence="12">
    <location>
        <begin position="33"/>
        <end position="53"/>
    </location>
</feature>
<dbReference type="CDD" id="cd18580">
    <property type="entry name" value="ABC_6TM_ABCC_D2"/>
    <property type="match status" value="1"/>
</dbReference>
<evidence type="ECO:0000313" key="16">
    <source>
        <dbReference type="Proteomes" id="UP001172155"/>
    </source>
</evidence>
<dbReference type="Gene3D" id="1.20.1560.10">
    <property type="entry name" value="ABC transporter type 1, transmembrane domain"/>
    <property type="match status" value="2"/>
</dbReference>
<dbReference type="SMART" id="SM00382">
    <property type="entry name" value="AAA"/>
    <property type="match status" value="2"/>
</dbReference>
<feature type="domain" description="ABC transporter" evidence="13">
    <location>
        <begin position="1223"/>
        <end position="1477"/>
    </location>
</feature>
<evidence type="ECO:0000256" key="10">
    <source>
        <dbReference type="ARBA" id="ARBA00059074"/>
    </source>
</evidence>
<dbReference type="SUPFAM" id="SSF52540">
    <property type="entry name" value="P-loop containing nucleoside triphosphate hydrolases"/>
    <property type="match status" value="2"/>
</dbReference>
<dbReference type="GO" id="GO:0005524">
    <property type="term" value="F:ATP binding"/>
    <property type="evidence" value="ECO:0007669"/>
    <property type="project" value="UniProtKB-KW"/>
</dbReference>
<feature type="domain" description="ABC transmembrane type-1" evidence="14">
    <location>
        <begin position="281"/>
        <end position="550"/>
    </location>
</feature>
<dbReference type="CDD" id="cd18579">
    <property type="entry name" value="ABC_6TM_ABCC_D1"/>
    <property type="match status" value="1"/>
</dbReference>
<organism evidence="15 16">
    <name type="scientific">Schizothecium vesticola</name>
    <dbReference type="NCBI Taxonomy" id="314040"/>
    <lineage>
        <taxon>Eukaryota</taxon>
        <taxon>Fungi</taxon>
        <taxon>Dikarya</taxon>
        <taxon>Ascomycota</taxon>
        <taxon>Pezizomycotina</taxon>
        <taxon>Sordariomycetes</taxon>
        <taxon>Sordariomycetidae</taxon>
        <taxon>Sordariales</taxon>
        <taxon>Schizotheciaceae</taxon>
        <taxon>Schizothecium</taxon>
    </lineage>
</organism>
<feature type="transmembrane region" description="Helical" evidence="12">
    <location>
        <begin position="1109"/>
        <end position="1129"/>
    </location>
</feature>
<feature type="transmembrane region" description="Helical" evidence="12">
    <location>
        <begin position="314"/>
        <end position="337"/>
    </location>
</feature>
<keyword evidence="5" id="KW-0547">Nucleotide-binding</keyword>
<evidence type="ECO:0000256" key="1">
    <source>
        <dbReference type="ARBA" id="ARBA00004141"/>
    </source>
</evidence>
<feature type="transmembrane region" description="Helical" evidence="12">
    <location>
        <begin position="492"/>
        <end position="515"/>
    </location>
</feature>
<comment type="caution">
    <text evidence="15">The sequence shown here is derived from an EMBL/GenBank/DDBJ whole genome shotgun (WGS) entry which is preliminary data.</text>
</comment>
<evidence type="ECO:0000256" key="11">
    <source>
        <dbReference type="SAM" id="MobiDB-lite"/>
    </source>
</evidence>
<dbReference type="InterPro" id="IPR036640">
    <property type="entry name" value="ABC1_TM_sf"/>
</dbReference>
<evidence type="ECO:0000256" key="4">
    <source>
        <dbReference type="ARBA" id="ARBA00022692"/>
    </source>
</evidence>
<dbReference type="InterPro" id="IPR003593">
    <property type="entry name" value="AAA+_ATPase"/>
</dbReference>
<keyword evidence="3" id="KW-0813">Transport</keyword>
<feature type="transmembrane region" description="Helical" evidence="12">
    <location>
        <begin position="1141"/>
        <end position="1163"/>
    </location>
</feature>
<keyword evidence="9" id="KW-0325">Glycoprotein</keyword>
<feature type="transmembrane region" description="Helical" evidence="12">
    <location>
        <begin position="273"/>
        <end position="294"/>
    </location>
</feature>
<keyword evidence="16" id="KW-1185">Reference proteome</keyword>
<feature type="domain" description="ABC transporter" evidence="13">
    <location>
        <begin position="584"/>
        <end position="826"/>
    </location>
</feature>
<dbReference type="FunFam" id="1.20.1560.10:FF:000066">
    <property type="entry name" value="ABC multidrug transporter (Eurofung)"/>
    <property type="match status" value="1"/>
</dbReference>
<protein>
    <submittedName>
        <fullName evidence="15">ATPase-like protein</fullName>
    </submittedName>
</protein>
<dbReference type="PROSITE" id="PS50929">
    <property type="entry name" value="ABC_TM1F"/>
    <property type="match status" value="2"/>
</dbReference>
<keyword evidence="4 12" id="KW-0812">Transmembrane</keyword>
<dbReference type="PANTHER" id="PTHR24223">
    <property type="entry name" value="ATP-BINDING CASSETTE SUB-FAMILY C"/>
    <property type="match status" value="1"/>
</dbReference>
<dbReference type="InterPro" id="IPR044726">
    <property type="entry name" value="ABCC_6TM_D2"/>
</dbReference>
<dbReference type="GO" id="GO:0140359">
    <property type="term" value="F:ABC-type transporter activity"/>
    <property type="evidence" value="ECO:0007669"/>
    <property type="project" value="InterPro"/>
</dbReference>
<dbReference type="GO" id="GO:0016020">
    <property type="term" value="C:membrane"/>
    <property type="evidence" value="ECO:0007669"/>
    <property type="project" value="UniProtKB-SubCell"/>
</dbReference>
<dbReference type="Gene3D" id="3.40.50.300">
    <property type="entry name" value="P-loop containing nucleotide triphosphate hydrolases"/>
    <property type="match status" value="2"/>
</dbReference>
<dbReference type="InterPro" id="IPR011527">
    <property type="entry name" value="ABC1_TM_dom"/>
</dbReference>
<keyword evidence="7 12" id="KW-1133">Transmembrane helix</keyword>
<dbReference type="FunFam" id="3.40.50.300:FF:001854">
    <property type="entry name" value="ABC multidrug transporter (Eurofung)"/>
    <property type="match status" value="1"/>
</dbReference>
<dbReference type="FunFam" id="1.20.1560.10:FF:000055">
    <property type="entry name" value="ABC multidrug transporter (Eurofung)"/>
    <property type="match status" value="1"/>
</dbReference>
<feature type="transmembrane region" description="Helical" evidence="12">
    <location>
        <begin position="926"/>
        <end position="948"/>
    </location>
</feature>
<dbReference type="Pfam" id="PF00664">
    <property type="entry name" value="ABC_membrane"/>
    <property type="match status" value="2"/>
</dbReference>
<feature type="transmembrane region" description="Helical" evidence="12">
    <location>
        <begin position="883"/>
        <end position="906"/>
    </location>
</feature>
<dbReference type="Pfam" id="PF00005">
    <property type="entry name" value="ABC_tran"/>
    <property type="match status" value="2"/>
</dbReference>
<dbReference type="InterPro" id="IPR056227">
    <property type="entry name" value="TMD0_ABC"/>
</dbReference>
<sequence>MEFSACPDDVLFGPTVDHGCRGDFDFTIKFEKIFFSLIPASIFVALSLTRILYLTRQPTVVAGTVFKHAKLAVAFVYAAFQLALLVLSAAKSHRLESFFISSATVTLASSLCMIPLSAFEHSRSLRPSIIFNSYLFLTILFDIVVTRTLWLASRNLDELTFTRLFTSGLAIKVVMLLLESAQKTRWLTSWDVKAHSPEETASVFGLGAFFWLNRLFLTGYQKVLTMEDLFPLDHGMISEKLYAEARQHLHPESLHGGTHAFAKALVKTLGVPLLLPVAPRIALLAFTFCQPFLIQSLLEYLQLPKENASPNHGYGLIGATALIYTGMAVSGAFYWYYVMRSMYMVRGIVASAVYGKTTEAKIAVSDDSAALTLMSGDVERMIRGWQFMHEFWSNTIEAALALWLLYRHLGAASVAPLVMIVLCAICTAGTASFVGPRQKAWMEKIQKRVGLTANIIGNMKQVKISGLAGPVEDSIQAMRVDELNTGNKFRQIVIYSVVCAYIPVCISPVVTFAVVGKTLDITTIFTSISYILLLCSPLAALFQTIPSFLASFTCATRVQRFLESDSRVDFREHPRLQKRGKMSEKTDGVSENAPSFAISRGNFGWEAGKPWLKSVDLDISASRLTMIVGPVASGKSTLCKALLGESPVADGSVVMSSGPSRTIGFCDQTPYLSNSTIRQNIIGFAAFNQSRYSEVLEATMLHPDLAVLPQGDQTNVGSNGITLSGGQKQRVSMARALYLDANFLIFDDTLSGLDADTEDQVFRRVFSPEGLLRRRQATVVLCTHSVRHLPAADHIVALGLDGTIVEQGTFQELLANEQYVHSLGIKETDGSSTEGEAKSFVLEGPRASKPLPTMNALVLEQDQGRMMGEWATYKHYFERIDKLSAYTFVVFGLGWGFFCNFVTIWLKFWSEDAMNPVPKHSHHFYIGLYGMFQVLALLSLFLICIVSFTTMVVGSGSRLHGEALETVIRAPLKFFTTTDTGVVTNLFSQDMTLVDSELPMSVVNLALEIFNIVGMAAVIATASPFLTITYPFLAAVLYLLQMFYLRTSRQIRLLDLEAKSPLYSHFIDTIKGVATFRAFGWMPESVALNSKLLDTSQRPAYLLAMIQRWLGFVLRVVVAVLAVAVVALSTQTRSNSAFTGASLITLMTFGDSLSYLIIFYTLLETSIGAVSRLKTFSEKVQPETLEGEDVIPLPEWPLMGRIQIKNVSASYGNSDDSCEGRATSGEDETKSAEDGPHLAIKNLTLNIRPGEKVALCGRSGSGKSSVVLLLLRLLDPCAPSSQGITIDDLPLDKIDRATLRQRIIAVPQDAVFLPDGTSFKTNLDPYRISTAAECQAVLEAVGLWAFVAERGGLEAGMTADTLSQGQKQLFSLARAVLRRRIRARGREAEFGSKMSGHGGILLLDEVSSSVDQDTERAMQKVIRDEFEGDTIVMVSHRLEAVMGFDRVVVMEKGEAAEEGRPGELAEREGGRFRELWMVGGL</sequence>
<dbReference type="Pfam" id="PF24357">
    <property type="entry name" value="TMD0_ABC"/>
    <property type="match status" value="1"/>
</dbReference>
<evidence type="ECO:0000256" key="7">
    <source>
        <dbReference type="ARBA" id="ARBA00022989"/>
    </source>
</evidence>
<feature type="transmembrane region" description="Helical" evidence="12">
    <location>
        <begin position="98"/>
        <end position="119"/>
    </location>
</feature>
<feature type="transmembrane region" description="Helical" evidence="12">
    <location>
        <begin position="131"/>
        <end position="153"/>
    </location>
</feature>
<comment type="similarity">
    <text evidence="2">Belongs to the ABC transporter superfamily. ABCC family. Conjugate transporter (TC 3.A.1.208) subfamily.</text>
</comment>
<evidence type="ECO:0000256" key="5">
    <source>
        <dbReference type="ARBA" id="ARBA00022741"/>
    </source>
</evidence>
<feature type="transmembrane region" description="Helical" evidence="12">
    <location>
        <begin position="391"/>
        <end position="409"/>
    </location>
</feature>
<feature type="transmembrane region" description="Helical" evidence="12">
    <location>
        <begin position="415"/>
        <end position="434"/>
    </location>
</feature>
<feature type="region of interest" description="Disordered" evidence="11">
    <location>
        <begin position="1210"/>
        <end position="1235"/>
    </location>
</feature>
<evidence type="ECO:0000259" key="13">
    <source>
        <dbReference type="PROSITE" id="PS50893"/>
    </source>
</evidence>
<dbReference type="PROSITE" id="PS00211">
    <property type="entry name" value="ABC_TRANSPORTER_1"/>
    <property type="match status" value="2"/>
</dbReference>
<evidence type="ECO:0000256" key="8">
    <source>
        <dbReference type="ARBA" id="ARBA00023136"/>
    </source>
</evidence>
<dbReference type="GO" id="GO:0016887">
    <property type="term" value="F:ATP hydrolysis activity"/>
    <property type="evidence" value="ECO:0007669"/>
    <property type="project" value="InterPro"/>
</dbReference>
<dbReference type="SUPFAM" id="SSF90123">
    <property type="entry name" value="ABC transporter transmembrane region"/>
    <property type="match status" value="2"/>
</dbReference>
<evidence type="ECO:0000256" key="9">
    <source>
        <dbReference type="ARBA" id="ARBA00023180"/>
    </source>
</evidence>
<dbReference type="InterPro" id="IPR050173">
    <property type="entry name" value="ABC_transporter_C-like"/>
</dbReference>
<accession>A0AA40FAT5</accession>
<evidence type="ECO:0000259" key="14">
    <source>
        <dbReference type="PROSITE" id="PS50929"/>
    </source>
</evidence>
<feature type="transmembrane region" description="Helical" evidence="12">
    <location>
        <begin position="74"/>
        <end position="92"/>
    </location>
</feature>
<name>A0AA40FAT5_9PEZI</name>
<dbReference type="InterPro" id="IPR027417">
    <property type="entry name" value="P-loop_NTPase"/>
</dbReference>
<evidence type="ECO:0000256" key="6">
    <source>
        <dbReference type="ARBA" id="ARBA00022840"/>
    </source>
</evidence>
<dbReference type="InterPro" id="IPR003439">
    <property type="entry name" value="ABC_transporter-like_ATP-bd"/>
</dbReference>
<comment type="function">
    <text evidence="10">ABC-type transporter; part of the gene cluster that mediates the biosynthesis of the phomopsins, a group of hexapeptide mycotoxins which infects lupins and causes lupinosis disease in livestock.</text>
</comment>
<feature type="transmembrane region" description="Helical" evidence="12">
    <location>
        <begin position="1028"/>
        <end position="1045"/>
    </location>
</feature>
<dbReference type="EMBL" id="JAUKUD010000001">
    <property type="protein sequence ID" value="KAK0754407.1"/>
    <property type="molecule type" value="Genomic_DNA"/>
</dbReference>
<dbReference type="InterPro" id="IPR017871">
    <property type="entry name" value="ABC_transporter-like_CS"/>
</dbReference>
<keyword evidence="6" id="KW-0067">ATP-binding</keyword>
<reference evidence="15" key="1">
    <citation type="submission" date="2023-06" db="EMBL/GenBank/DDBJ databases">
        <title>Genome-scale phylogeny and comparative genomics of the fungal order Sordariales.</title>
        <authorList>
            <consortium name="Lawrence Berkeley National Laboratory"/>
            <person name="Hensen N."/>
            <person name="Bonometti L."/>
            <person name="Westerberg I."/>
            <person name="Brannstrom I.O."/>
            <person name="Guillou S."/>
            <person name="Cros-Aarteil S."/>
            <person name="Calhoun S."/>
            <person name="Haridas S."/>
            <person name="Kuo A."/>
            <person name="Mondo S."/>
            <person name="Pangilinan J."/>
            <person name="Riley R."/>
            <person name="LaButti K."/>
            <person name="Andreopoulos B."/>
            <person name="Lipzen A."/>
            <person name="Chen C."/>
            <person name="Yanf M."/>
            <person name="Daum C."/>
            <person name="Ng V."/>
            <person name="Clum A."/>
            <person name="Steindorff A."/>
            <person name="Ohm R."/>
            <person name="Martin F."/>
            <person name="Silar P."/>
            <person name="Natvig D."/>
            <person name="Lalanne C."/>
            <person name="Gautier V."/>
            <person name="Ament-velasquez S.L."/>
            <person name="Kruys A."/>
            <person name="Hutchinson M.I."/>
            <person name="Powell A.J."/>
            <person name="Barry K."/>
            <person name="Miller A.N."/>
            <person name="Grigoriev I.V."/>
            <person name="Debuchy R."/>
            <person name="Gladieux P."/>
            <person name="Thoren M.H."/>
            <person name="Johannesson H."/>
        </authorList>
    </citation>
    <scope>NUCLEOTIDE SEQUENCE</scope>
    <source>
        <strain evidence="15">SMH3187-1</strain>
    </source>
</reference>
<evidence type="ECO:0000256" key="2">
    <source>
        <dbReference type="ARBA" id="ARBA00009726"/>
    </source>
</evidence>
<dbReference type="PANTHER" id="PTHR24223:SF345">
    <property type="entry name" value="ABC MULTIDRUG TRANSPORTER (EUROFUNG)"/>
    <property type="match status" value="1"/>
</dbReference>
<proteinExistence type="inferred from homology"/>